<reference evidence="2 3" key="1">
    <citation type="submission" date="2018-07" db="EMBL/GenBank/DDBJ databases">
        <title>Genome analysis of Runella aurantiaca.</title>
        <authorList>
            <person name="Yang X."/>
        </authorList>
    </citation>
    <scope>NUCLEOTIDE SEQUENCE [LARGE SCALE GENOMIC DNA]</scope>
    <source>
        <strain evidence="2 3">YX9</strain>
    </source>
</reference>
<evidence type="ECO:0000256" key="1">
    <source>
        <dbReference type="SAM" id="MobiDB-lite"/>
    </source>
</evidence>
<keyword evidence="3" id="KW-1185">Reference proteome</keyword>
<proteinExistence type="predicted"/>
<gene>
    <name evidence="2" type="ORF">DVG78_01670</name>
</gene>
<dbReference type="EMBL" id="QPIW01000001">
    <property type="protein sequence ID" value="RDB07789.1"/>
    <property type="molecule type" value="Genomic_DNA"/>
</dbReference>
<evidence type="ECO:0000313" key="2">
    <source>
        <dbReference type="EMBL" id="RDB07789.1"/>
    </source>
</evidence>
<evidence type="ECO:0000313" key="3">
    <source>
        <dbReference type="Proteomes" id="UP000253141"/>
    </source>
</evidence>
<comment type="caution">
    <text evidence="2">The sequence shown here is derived from an EMBL/GenBank/DDBJ whole genome shotgun (WGS) entry which is preliminary data.</text>
</comment>
<dbReference type="AlphaFoldDB" id="A0A369IDD9"/>
<sequence>MENDFLERAITHAQTMYKGYTHNMSMDDISEIITYYHNKNEGFESDDYWWIKDIPQARKEPLNEVENYIFIAIHCVDFREKRQQLEIFGLFNVQSRIQNEVNNGCFLYLQRTTSRDSFREYFMCAQKYYDELRLILKSESLAPQQVEPTQNTKPIEMKQQPPTVEAVEETPKNIVERTKLQWNASNSALYHLFAQLSEISTSKGKIPLNYTPELLAAFLSESFKNLPEKKTIEREIQKYRANGGSAEKDPPKDTIDLEGIDFDS</sequence>
<name>A0A369IDD9_9BACT</name>
<dbReference type="RefSeq" id="WP_114459325.1">
    <property type="nucleotide sequence ID" value="NZ_QPIW01000001.1"/>
</dbReference>
<protein>
    <submittedName>
        <fullName evidence="2">Uncharacterized protein</fullName>
    </submittedName>
</protein>
<feature type="region of interest" description="Disordered" evidence="1">
    <location>
        <begin position="240"/>
        <end position="264"/>
    </location>
</feature>
<accession>A0A369IDD9</accession>
<organism evidence="2 3">
    <name type="scientific">Runella aurantiaca</name>
    <dbReference type="NCBI Taxonomy" id="2282308"/>
    <lineage>
        <taxon>Bacteria</taxon>
        <taxon>Pseudomonadati</taxon>
        <taxon>Bacteroidota</taxon>
        <taxon>Cytophagia</taxon>
        <taxon>Cytophagales</taxon>
        <taxon>Spirosomataceae</taxon>
        <taxon>Runella</taxon>
    </lineage>
</organism>
<feature type="compositionally biased region" description="Basic and acidic residues" evidence="1">
    <location>
        <begin position="246"/>
        <end position="255"/>
    </location>
</feature>
<dbReference type="Proteomes" id="UP000253141">
    <property type="component" value="Unassembled WGS sequence"/>
</dbReference>